<dbReference type="OrthoDB" id="9796523at2"/>
<dbReference type="Proteomes" id="UP000183952">
    <property type="component" value="Unassembled WGS sequence"/>
</dbReference>
<protein>
    <submittedName>
        <fullName evidence="1">RloB-like protein</fullName>
    </submittedName>
</protein>
<dbReference type="Pfam" id="PF13707">
    <property type="entry name" value="RloB"/>
    <property type="match status" value="1"/>
</dbReference>
<keyword evidence="2" id="KW-1185">Reference proteome</keyword>
<dbReference type="EMBL" id="FRAD01000008">
    <property type="protein sequence ID" value="SHJ87507.1"/>
    <property type="molecule type" value="Genomic_DNA"/>
</dbReference>
<accession>A0A1M6MVM5</accession>
<dbReference type="RefSeq" id="WP_072903205.1">
    <property type="nucleotide sequence ID" value="NZ_FRAD01000008.1"/>
</dbReference>
<evidence type="ECO:0000313" key="1">
    <source>
        <dbReference type="EMBL" id="SHJ87507.1"/>
    </source>
</evidence>
<organism evidence="1 2">
    <name type="scientific">Hathewaya proteolytica DSM 3090</name>
    <dbReference type="NCBI Taxonomy" id="1121331"/>
    <lineage>
        <taxon>Bacteria</taxon>
        <taxon>Bacillati</taxon>
        <taxon>Bacillota</taxon>
        <taxon>Clostridia</taxon>
        <taxon>Eubacteriales</taxon>
        <taxon>Clostridiaceae</taxon>
        <taxon>Hathewaya</taxon>
    </lineage>
</organism>
<gene>
    <name evidence="1" type="ORF">SAMN02745248_01192</name>
</gene>
<reference evidence="1 2" key="1">
    <citation type="submission" date="2016-11" db="EMBL/GenBank/DDBJ databases">
        <authorList>
            <person name="Jaros S."/>
            <person name="Januszkiewicz K."/>
            <person name="Wedrychowicz H."/>
        </authorList>
    </citation>
    <scope>NUCLEOTIDE SEQUENCE [LARGE SCALE GENOMIC DNA]</scope>
    <source>
        <strain evidence="1 2">DSM 3090</strain>
    </source>
</reference>
<evidence type="ECO:0000313" key="2">
    <source>
        <dbReference type="Proteomes" id="UP000183952"/>
    </source>
</evidence>
<proteinExistence type="predicted"/>
<dbReference type="AlphaFoldDB" id="A0A1M6MVM5"/>
<dbReference type="InterPro" id="IPR025591">
    <property type="entry name" value="RloB"/>
</dbReference>
<dbReference type="STRING" id="1121331.SAMN02745248_01192"/>
<name>A0A1M6MVM5_9CLOT</name>
<sequence>MSKLGREGKRKARKISVRDERPETCLIITEGTETEVNYFDNMKKIINNRYRNREIQENYPIKVEGKGRSTSVLVNEAIKRKNRENFSKVWVVFDKDDNSDFDLAIKIAKENNIEVAWSNESFELWLLLHFQDLSVGIKRNQDLSNLNNHFKNNNINNGIYNKNISNIFDVMLDKVDMAITRSEKLRKHYDIQREQYASNMNPGTTVDILVKELMDYIR</sequence>